<keyword evidence="3" id="KW-1185">Reference proteome</keyword>
<dbReference type="RefSeq" id="WP_353306458.1">
    <property type="nucleotide sequence ID" value="NZ_AP028955.1"/>
</dbReference>
<protein>
    <submittedName>
        <fullName evidence="2">Uncharacterized protein</fullName>
    </submittedName>
</protein>
<evidence type="ECO:0000313" key="3">
    <source>
        <dbReference type="Proteomes" id="UP001473424"/>
    </source>
</evidence>
<gene>
    <name evidence="2" type="ORF">SAP269_02100</name>
</gene>
<accession>A0ABN7BU05</accession>
<evidence type="ECO:0000313" key="2">
    <source>
        <dbReference type="EMBL" id="BET37621.1"/>
    </source>
</evidence>
<proteinExistence type="predicted"/>
<dbReference type="Proteomes" id="UP001473424">
    <property type="component" value="Chromosome"/>
</dbReference>
<name>A0ABN7BU05_9MOLU</name>
<sequence length="68" mass="7794">MINEKNKTVEEDSWESVTTVNVDDSDCQAKMEKLNKKLQETANELEEISSLYAKSVKESLDKSKKIKN</sequence>
<organism evidence="2 3">
    <name type="scientific">Spiroplasma ixodetis</name>
    <dbReference type="NCBI Taxonomy" id="2141"/>
    <lineage>
        <taxon>Bacteria</taxon>
        <taxon>Bacillati</taxon>
        <taxon>Mycoplasmatota</taxon>
        <taxon>Mollicutes</taxon>
        <taxon>Entomoplasmatales</taxon>
        <taxon>Spiroplasmataceae</taxon>
        <taxon>Spiroplasma</taxon>
    </lineage>
</organism>
<dbReference type="EMBL" id="AP028955">
    <property type="protein sequence ID" value="BET37621.1"/>
    <property type="molecule type" value="Genomic_DNA"/>
</dbReference>
<feature type="coiled-coil region" evidence="1">
    <location>
        <begin position="24"/>
        <end position="51"/>
    </location>
</feature>
<evidence type="ECO:0000256" key="1">
    <source>
        <dbReference type="SAM" id="Coils"/>
    </source>
</evidence>
<reference evidence="3" key="1">
    <citation type="journal article" date="2024" name="FEMS Microbiol. Lett.">
        <title>Genomic insights into Spiroplasma endosymbionts that induce male-killing and protective phenotypes in the pea aphid.</title>
        <authorList>
            <person name="Arai H."/>
            <person name="Legeai F."/>
            <person name="Kageyama D."/>
            <person name="Sugio A."/>
            <person name="Simon J.C."/>
        </authorList>
    </citation>
    <scope>NUCLEOTIDE SEQUENCE [LARGE SCALE GENOMIC DNA]</scope>
    <source>
        <strain evidence="3">sAp269</strain>
    </source>
</reference>
<keyword evidence="1" id="KW-0175">Coiled coil</keyword>